<dbReference type="Proteomes" id="UP000326678">
    <property type="component" value="Chromosome Gxm1"/>
</dbReference>
<dbReference type="Pfam" id="PF25546">
    <property type="entry name" value="DUF7925"/>
    <property type="match status" value="1"/>
</dbReference>
<evidence type="ECO:0000313" key="4">
    <source>
        <dbReference type="EMBL" id="QFS44937.1"/>
    </source>
</evidence>
<evidence type="ECO:0000259" key="3">
    <source>
        <dbReference type="Pfam" id="PF25546"/>
    </source>
</evidence>
<dbReference type="EMBL" id="CP045226">
    <property type="protein sequence ID" value="QFS44937.1"/>
    <property type="molecule type" value="Genomic_DNA"/>
</dbReference>
<feature type="chain" id="PRO_5025062103" description="DUF7925 domain-containing protein" evidence="2">
    <location>
        <begin position="33"/>
        <end position="855"/>
    </location>
</feature>
<keyword evidence="2" id="KW-0732">Signal</keyword>
<gene>
    <name evidence="4" type="ORF">GXM_02412</name>
</gene>
<feature type="region of interest" description="Disordered" evidence="1">
    <location>
        <begin position="425"/>
        <end position="452"/>
    </location>
</feature>
<protein>
    <recommendedName>
        <fullName evidence="3">DUF7925 domain-containing protein</fullName>
    </recommendedName>
</protein>
<evidence type="ECO:0000256" key="2">
    <source>
        <dbReference type="SAM" id="SignalP"/>
    </source>
</evidence>
<feature type="compositionally biased region" description="Polar residues" evidence="1">
    <location>
        <begin position="435"/>
        <end position="445"/>
    </location>
</feature>
<accession>A0A5P8VX40</accession>
<evidence type="ECO:0000313" key="5">
    <source>
        <dbReference type="Proteomes" id="UP000326678"/>
    </source>
</evidence>
<dbReference type="RefSeq" id="WP_152588841.1">
    <property type="nucleotide sequence ID" value="NZ_CP045226.1"/>
</dbReference>
<evidence type="ECO:0000256" key="1">
    <source>
        <dbReference type="SAM" id="MobiDB-lite"/>
    </source>
</evidence>
<proteinExistence type="predicted"/>
<name>A0A5P8VX40_9NOSO</name>
<feature type="domain" description="DUF7925" evidence="3">
    <location>
        <begin position="252"/>
        <end position="441"/>
    </location>
</feature>
<dbReference type="InterPro" id="IPR057685">
    <property type="entry name" value="DUF7925"/>
</dbReference>
<organism evidence="4 5">
    <name type="scientific">Nostoc sphaeroides CCNUC1</name>
    <dbReference type="NCBI Taxonomy" id="2653204"/>
    <lineage>
        <taxon>Bacteria</taxon>
        <taxon>Bacillati</taxon>
        <taxon>Cyanobacteriota</taxon>
        <taxon>Cyanophyceae</taxon>
        <taxon>Nostocales</taxon>
        <taxon>Nostocaceae</taxon>
        <taxon>Nostoc</taxon>
    </lineage>
</organism>
<dbReference type="KEGG" id="nsh:GXM_02412"/>
<dbReference type="AlphaFoldDB" id="A0A5P8VX40"/>
<reference evidence="4 5" key="1">
    <citation type="submission" date="2019-10" db="EMBL/GenBank/DDBJ databases">
        <title>Genomic and transcriptomic insights into the perfect genentic adaptation of a filamentous nitrogen-fixing cyanobacterium to rice fields.</title>
        <authorList>
            <person name="Chen Z."/>
        </authorList>
    </citation>
    <scope>NUCLEOTIDE SEQUENCE [LARGE SCALE GENOMIC DNA]</scope>
    <source>
        <strain evidence="4">CCNUC1</strain>
    </source>
</reference>
<sequence>MVNRKKSVNKQRQRYQSLVATALLTSSLFQFLAPVLAEGTAAGKEISNTATATYEDPNAPGTTINATSNTVKITVAEVAGITVTAVGSPTFKTDTNTDTKINAGDVLYYSYKVTNVGNDPTKFRVPDTVKITGPGAVETGKHVEYFVDGTGWTPIIGDVTTGSIKPGESVLVRVPIQVVSGAQDKEVISVVLGDTQGDAQNVLRESGGGDLYTVDNTGTDNGDILGDPVNGVREASATVQATVNASIKTYALATLLKTRSAYENAGTIGSIIDDKLTYDLSLRVEETDPTGNGITPGSLTGTQIKLDGNTVSRVLISDAIPKDTQFDSVVKTPAGWTAVYSTIAAENNKANDTTVTEWSTLQPTTNKTTITRIGFIFNGNIAPGTTVTGFQVKVAVTGTPTAPLKVANIAQVFGATLDNDADSTNDLLVYDESGDQSPSNYNGSTPPGPDVNGDGIPRSIPAINIDDGYLLDQSQIDAAGTDAGNNNSGSGSGGEVNLFTIDIVGNKSVLNGPLNVPGAIGPTSNDDDFTNKSSLVPLDKSAPTSKFDPSAVAFTNTFQNNGALASDISLIPTGTINGTPISLTSGTVVTITYQALSQKYVWDEANKKFLSGTTVASGTNIDATSKYITLAGITPGGSVTYGVEVNLPDGTPLSTDTLSGFPVPITAFIDDTTGGLGTDATVEPRNTTINRVYTGFLKLVKESRILKGDGPDIAAGQDTFSTTDKAPRPGNYIEYRVKYTNISDPQGGSNNNIILNANNVSITEDGTIGGTGNNWALDNDLDQKIDTQNIRNSAQDSGNANISFFSGSPATNVAADQQGTTVNNDVTKYVVKATTAVTPGEVRTFTFQRKVFLNN</sequence>
<feature type="signal peptide" evidence="2">
    <location>
        <begin position="1"/>
        <end position="32"/>
    </location>
</feature>
<keyword evidence="5" id="KW-1185">Reference proteome</keyword>